<feature type="domain" description="NAD(P)-binding" evidence="10">
    <location>
        <begin position="4"/>
        <end position="304"/>
    </location>
</feature>
<reference evidence="11 12" key="1">
    <citation type="submission" date="2017-08" db="EMBL/GenBank/DDBJ databases">
        <title>Genome sequence of Streptomyces albireticuli NRRL B-1670.</title>
        <authorList>
            <person name="Graham D.E."/>
            <person name="Mahan K.M."/>
            <person name="Klingeman D.M."/>
            <person name="Hettich R.L."/>
            <person name="Parry R.J."/>
            <person name="Spain J.C."/>
        </authorList>
    </citation>
    <scope>NUCLEOTIDE SEQUENCE [LARGE SCALE GENOMIC DNA]</scope>
    <source>
        <strain evidence="11 12">NRRL B-1670</strain>
    </source>
</reference>
<evidence type="ECO:0000256" key="5">
    <source>
        <dbReference type="ARBA" id="ARBA00016977"/>
    </source>
</evidence>
<dbReference type="AlphaFoldDB" id="A0A2A2CYT8"/>
<sequence length="344" mass="37777">MKLLVTGGAGFIGSHFARTLLDGGHPGHEDTRVTVLDKLTYAGNRDNLPTAHPRLDFVRGDVCDADLLRELLPGHDAVVHFAAESHVDRSVASAAEFVRTNVGGTQTLLDACLATGTSRVVHVSTDEVYGSIAEGAWTEEWPLLPNSPYAASKASSDLIARSYWRTHGLDVSITRCSNNYGPYQHPEKLIPLFVTNLLEGLPVPLYGDGRNVREWLHVDDHCRAIELVLTKGRAGQIYNVGGGNEQSNLDITERLLDLCGADASMVRRVADRKGHDLRYALDETKIREQLGYAPRIPFERGLADTVDWYRTNPGWWKAVKHGGGHPADSARDRTARQSREGIAS</sequence>
<protein>
    <recommendedName>
        <fullName evidence="5 8">dTDP-glucose 4,6-dehydratase</fullName>
        <ecNumber evidence="4 8">4.2.1.46</ecNumber>
    </recommendedName>
</protein>
<dbReference type="EC" id="4.2.1.46" evidence="4 8"/>
<organism evidence="11 12">
    <name type="scientific">Streptomyces albireticuli</name>
    <dbReference type="NCBI Taxonomy" id="1940"/>
    <lineage>
        <taxon>Bacteria</taxon>
        <taxon>Bacillati</taxon>
        <taxon>Actinomycetota</taxon>
        <taxon>Actinomycetes</taxon>
        <taxon>Kitasatosporales</taxon>
        <taxon>Streptomycetaceae</taxon>
        <taxon>Streptomyces</taxon>
    </lineage>
</organism>
<dbReference type="InterPro" id="IPR005888">
    <property type="entry name" value="dTDP_Gluc_deHydtase"/>
</dbReference>
<dbReference type="CDD" id="cd05246">
    <property type="entry name" value="dTDP_GD_SDR_e"/>
    <property type="match status" value="1"/>
</dbReference>
<dbReference type="EMBL" id="NSJV01000671">
    <property type="protein sequence ID" value="PAU44405.1"/>
    <property type="molecule type" value="Genomic_DNA"/>
</dbReference>
<evidence type="ECO:0000313" key="12">
    <source>
        <dbReference type="Proteomes" id="UP000218944"/>
    </source>
</evidence>
<evidence type="ECO:0000313" key="11">
    <source>
        <dbReference type="EMBL" id="PAU44405.1"/>
    </source>
</evidence>
<evidence type="ECO:0000256" key="9">
    <source>
        <dbReference type="SAM" id="MobiDB-lite"/>
    </source>
</evidence>
<evidence type="ECO:0000256" key="1">
    <source>
        <dbReference type="ARBA" id="ARBA00001539"/>
    </source>
</evidence>
<feature type="compositionally biased region" description="Basic and acidic residues" evidence="9">
    <location>
        <begin position="328"/>
        <end position="344"/>
    </location>
</feature>
<name>A0A2A2CYT8_9ACTN</name>
<dbReference type="GO" id="GO:0008460">
    <property type="term" value="F:dTDP-glucose 4,6-dehydratase activity"/>
    <property type="evidence" value="ECO:0007669"/>
    <property type="project" value="UniProtKB-EC"/>
</dbReference>
<comment type="caution">
    <text evidence="11">The sequence shown here is derived from an EMBL/GenBank/DDBJ whole genome shotgun (WGS) entry which is preliminary data.</text>
</comment>
<dbReference type="GO" id="GO:0009225">
    <property type="term" value="P:nucleotide-sugar metabolic process"/>
    <property type="evidence" value="ECO:0007669"/>
    <property type="project" value="InterPro"/>
</dbReference>
<dbReference type="NCBIfam" id="TIGR01181">
    <property type="entry name" value="dTDP_gluc_dehyt"/>
    <property type="match status" value="1"/>
</dbReference>
<dbReference type="InterPro" id="IPR036291">
    <property type="entry name" value="NAD(P)-bd_dom_sf"/>
</dbReference>
<keyword evidence="6" id="KW-0520">NAD</keyword>
<evidence type="ECO:0000256" key="2">
    <source>
        <dbReference type="ARBA" id="ARBA00001911"/>
    </source>
</evidence>
<evidence type="ECO:0000256" key="7">
    <source>
        <dbReference type="ARBA" id="ARBA00023239"/>
    </source>
</evidence>
<dbReference type="SUPFAM" id="SSF51735">
    <property type="entry name" value="NAD(P)-binding Rossmann-fold domains"/>
    <property type="match status" value="1"/>
</dbReference>
<dbReference type="Gene3D" id="3.90.25.10">
    <property type="entry name" value="UDP-galactose 4-epimerase, domain 1"/>
    <property type="match status" value="1"/>
</dbReference>
<gene>
    <name evidence="11" type="primary">rfbB</name>
    <name evidence="11" type="ORF">CK936_35005</name>
</gene>
<dbReference type="RefSeq" id="WP_095584959.1">
    <property type="nucleotide sequence ID" value="NZ_JAJQQQ010000002.1"/>
</dbReference>
<proteinExistence type="inferred from homology"/>
<accession>A0A2A2CYT8</accession>
<dbReference type="Pfam" id="PF16363">
    <property type="entry name" value="GDP_Man_Dehyd"/>
    <property type="match status" value="1"/>
</dbReference>
<dbReference type="Gene3D" id="3.40.50.720">
    <property type="entry name" value="NAD(P)-binding Rossmann-like Domain"/>
    <property type="match status" value="1"/>
</dbReference>
<dbReference type="Proteomes" id="UP000218944">
    <property type="component" value="Unassembled WGS sequence"/>
</dbReference>
<dbReference type="InterPro" id="IPR016040">
    <property type="entry name" value="NAD(P)-bd_dom"/>
</dbReference>
<keyword evidence="12" id="KW-1185">Reference proteome</keyword>
<keyword evidence="7 8" id="KW-0456">Lyase</keyword>
<dbReference type="PANTHER" id="PTHR43000">
    <property type="entry name" value="DTDP-D-GLUCOSE 4,6-DEHYDRATASE-RELATED"/>
    <property type="match status" value="1"/>
</dbReference>
<evidence type="ECO:0000259" key="10">
    <source>
        <dbReference type="Pfam" id="PF16363"/>
    </source>
</evidence>
<comment type="similarity">
    <text evidence="3 8">Belongs to the NAD(P)-dependent epimerase/dehydratase family. dTDP-glucose dehydratase subfamily.</text>
</comment>
<evidence type="ECO:0000256" key="3">
    <source>
        <dbReference type="ARBA" id="ARBA00008178"/>
    </source>
</evidence>
<feature type="region of interest" description="Disordered" evidence="9">
    <location>
        <begin position="320"/>
        <end position="344"/>
    </location>
</feature>
<comment type="cofactor">
    <cofactor evidence="2 8">
        <name>NAD(+)</name>
        <dbReference type="ChEBI" id="CHEBI:57540"/>
    </cofactor>
</comment>
<evidence type="ECO:0000256" key="8">
    <source>
        <dbReference type="RuleBase" id="RU004473"/>
    </source>
</evidence>
<evidence type="ECO:0000256" key="6">
    <source>
        <dbReference type="ARBA" id="ARBA00023027"/>
    </source>
</evidence>
<comment type="catalytic activity">
    <reaction evidence="1 8">
        <text>dTDP-alpha-D-glucose = dTDP-4-dehydro-6-deoxy-alpha-D-glucose + H2O</text>
        <dbReference type="Rhea" id="RHEA:17221"/>
        <dbReference type="ChEBI" id="CHEBI:15377"/>
        <dbReference type="ChEBI" id="CHEBI:57477"/>
        <dbReference type="ChEBI" id="CHEBI:57649"/>
        <dbReference type="EC" id="4.2.1.46"/>
    </reaction>
</comment>
<evidence type="ECO:0000256" key="4">
    <source>
        <dbReference type="ARBA" id="ARBA00011990"/>
    </source>
</evidence>